<evidence type="ECO:0000313" key="2">
    <source>
        <dbReference type="Proteomes" id="UP001241537"/>
    </source>
</evidence>
<dbReference type="RefSeq" id="WP_106613191.1">
    <property type="nucleotide sequence ID" value="NZ_JAUSTO010000024.1"/>
</dbReference>
<organism evidence="1 2">
    <name type="scientific">Moryella indoligenes</name>
    <dbReference type="NCBI Taxonomy" id="371674"/>
    <lineage>
        <taxon>Bacteria</taxon>
        <taxon>Bacillati</taxon>
        <taxon>Bacillota</taxon>
        <taxon>Clostridia</taxon>
        <taxon>Lachnospirales</taxon>
        <taxon>Lachnospiraceae</taxon>
        <taxon>Moryella</taxon>
    </lineage>
</organism>
<name>A0AAE3VC61_9FIRM</name>
<sequence>MVDEETITTRYRNASLRGKIDIILNYYPGFEEMLQGLRELLCINIEADKMQRRRRELGDPGVRIRKSGYADPTADAAVERVMLLDAIETGNLDQEVKNTECPEEYRMEAVTIARMKEDYLVVKACMKILPCEKAHLLENYYACKMNAEMIKEQDYFNPSFYTKIYRIRRQVRDTAEKTLQSKYGRQTWKKDR</sequence>
<dbReference type="AlphaFoldDB" id="A0AAE3VC61"/>
<proteinExistence type="predicted"/>
<accession>A0AAE3VC61</accession>
<keyword evidence="2" id="KW-1185">Reference proteome</keyword>
<reference evidence="1" key="1">
    <citation type="submission" date="2023-07" db="EMBL/GenBank/DDBJ databases">
        <title>Genomic Encyclopedia of Type Strains, Phase IV (KMG-IV): sequencing the most valuable type-strain genomes for metagenomic binning, comparative biology and taxonomic classification.</title>
        <authorList>
            <person name="Goeker M."/>
        </authorList>
    </citation>
    <scope>NUCLEOTIDE SEQUENCE</scope>
    <source>
        <strain evidence="1">DSM 19659</strain>
    </source>
</reference>
<dbReference type="Proteomes" id="UP001241537">
    <property type="component" value="Unassembled WGS sequence"/>
</dbReference>
<gene>
    <name evidence="1" type="ORF">J2S20_002304</name>
</gene>
<dbReference type="EMBL" id="JAUSTO010000024">
    <property type="protein sequence ID" value="MDQ0153583.1"/>
    <property type="molecule type" value="Genomic_DNA"/>
</dbReference>
<evidence type="ECO:0000313" key="1">
    <source>
        <dbReference type="EMBL" id="MDQ0153583.1"/>
    </source>
</evidence>
<comment type="caution">
    <text evidence="1">The sequence shown here is derived from an EMBL/GenBank/DDBJ whole genome shotgun (WGS) entry which is preliminary data.</text>
</comment>
<protein>
    <submittedName>
        <fullName evidence="1">Uncharacterized protein</fullName>
    </submittedName>
</protein>